<dbReference type="Gene3D" id="1.25.40.20">
    <property type="entry name" value="Ankyrin repeat-containing domain"/>
    <property type="match status" value="1"/>
</dbReference>
<evidence type="ECO:0000313" key="2">
    <source>
        <dbReference type="EnsemblMetazoa" id="ACUA004793-PA"/>
    </source>
</evidence>
<dbReference type="InterPro" id="IPR036770">
    <property type="entry name" value="Ankyrin_rpt-contain_sf"/>
</dbReference>
<dbReference type="EMBL" id="AXCM01007080">
    <property type="status" value="NOT_ANNOTATED_CDS"/>
    <property type="molecule type" value="Genomic_DNA"/>
</dbReference>
<accession>A0A182LY56</accession>
<evidence type="ECO:0000256" key="1">
    <source>
        <dbReference type="SAM" id="MobiDB-lite"/>
    </source>
</evidence>
<organism evidence="2 3">
    <name type="scientific">Anopheles culicifacies</name>
    <dbReference type="NCBI Taxonomy" id="139723"/>
    <lineage>
        <taxon>Eukaryota</taxon>
        <taxon>Metazoa</taxon>
        <taxon>Ecdysozoa</taxon>
        <taxon>Arthropoda</taxon>
        <taxon>Hexapoda</taxon>
        <taxon>Insecta</taxon>
        <taxon>Pterygota</taxon>
        <taxon>Neoptera</taxon>
        <taxon>Endopterygota</taxon>
        <taxon>Diptera</taxon>
        <taxon>Nematocera</taxon>
        <taxon>Culicoidea</taxon>
        <taxon>Culicidae</taxon>
        <taxon>Anophelinae</taxon>
        <taxon>Anopheles</taxon>
        <taxon>culicifacies species complex</taxon>
    </lineage>
</organism>
<evidence type="ECO:0000313" key="3">
    <source>
        <dbReference type="Proteomes" id="UP000075883"/>
    </source>
</evidence>
<dbReference type="Pfam" id="PF12796">
    <property type="entry name" value="Ank_2"/>
    <property type="match status" value="1"/>
</dbReference>
<protein>
    <submittedName>
        <fullName evidence="2">Uncharacterized protein</fullName>
    </submittedName>
</protein>
<dbReference type="SUPFAM" id="SSF48403">
    <property type="entry name" value="Ankyrin repeat"/>
    <property type="match status" value="1"/>
</dbReference>
<proteinExistence type="predicted"/>
<name>A0A182LY56_9DIPT</name>
<dbReference type="InterPro" id="IPR002110">
    <property type="entry name" value="Ankyrin_rpt"/>
</dbReference>
<dbReference type="VEuPathDB" id="VectorBase:ACUA004793"/>
<dbReference type="STRING" id="139723.A0A182LY56"/>
<dbReference type="EnsemblMetazoa" id="ACUA004793-RA">
    <property type="protein sequence ID" value="ACUA004793-PA"/>
    <property type="gene ID" value="ACUA004793"/>
</dbReference>
<sequence length="1298" mass="148049">MEPPADRRSRSCMHGSSYQLRLAMVVMLRAFHLRRDGILSDFNITLDDPEAGKFDDVVFRYSLASIPNECAQIYIQSKHKQTQDPMKKIHAINEASLVAKWNSKAPFSIPMLFVSYLAGFEQTLPSTSTFILCTNASLSKKLNKLFTVRPQPPGHILSFCSEIGATCYSLNREAEWKALVDELRIASVERLGQLLAWHIKSKEVIKSSMATFKIHQPLIAKCIELRDQRTFRFNRKFQKADHATLMGKLRQSLQEEYIKLPPNKPISWKDVSIVFEKSFFDCTWTDISESACFAAVDAVIQQFMRQFLLVCGTLDETALHTQIFAMMPKWVHNPNDIYSHMHNMLFDSMVRARNLTLNDLQRHFVEASTNEVFARVQTYTKEYIGTLRVRYPHVVVEPHWLQSTALHNYLASASYSDGYRYMGTTNRKMNAIIVLQSAALHQRECLLVDGTSMKCVANMLRTLGELVEYVAAVGLSTKYIITIVGQQDSAVRTAVRNYATSYKLKIVTVEEPAGKDSSNDGPRLGNLTVNARRQLLKEEFNLFGTITALDRIVRGDDTVCGLLSMLDACDRPKMVENINVKHFKTIKPWYIPRSCVPYTEQGEELPAEHVDEGELSISVLKSILLQKHEDIQLPDEFTRVNSPKVHCLLDVAGAGKTTFFTRLALALSMTNASWHVVRINALHHCAEFEALDANPFDQETEVVRIFYRLLHLTQFVTGSSSTTSTKEEEKRKADRIAELFEVVRGKINLKEAKIKQMQPSSEELLQLRWFHSKFNEKQLVCLVDAMDELKLEDEFCCMYFFKRLASFDGIRQLYVAARQTNFIDVLNNTFPGCKMWRLVPFSPRDRVLFVHNYLERNLSVYKASNESHKLKMLQTVHMLTVDSARELKAVPLCLKLAAKQVLANVNTASSVQSQLDEMACDPLQVMNSFAGGSLRTLTDANNLSLLAMLVLFNADARTRLFSERENYAANKFTLDIELGKERTGMVRFVRPGSLPQFNYRIFADFYAASWLYRNKHLMKCDSFFHSFVFWDSDVDKTRDLFNRMIISASIGCELHLAVMNRSASRVRELLSKNASAALATDAVGRLPLHVAMMYPGGEIVQLLTRTMSLQSLNTQDDLFQWTAVDYAFATSNYDVLNHLLTIGAAINENTLYKQVISNKLKALLAILHVHGIVSLSCHYLTMCMKRLHIQTAQHLLNERQLNVFTPHDELDYLSVLEFCSQHAMVDMLRQLMFQQRVRENITPDTFNWLYEIAQENKAFSSVMFLNENRDTFCPQTPPTSADGSESSDKSRTYGCSIM</sequence>
<feature type="region of interest" description="Disordered" evidence="1">
    <location>
        <begin position="1274"/>
        <end position="1298"/>
    </location>
</feature>
<dbReference type="Proteomes" id="UP000075883">
    <property type="component" value="Unassembled WGS sequence"/>
</dbReference>
<reference evidence="2" key="2">
    <citation type="submission" date="2020-05" db="UniProtKB">
        <authorList>
            <consortium name="EnsemblMetazoa"/>
        </authorList>
    </citation>
    <scope>IDENTIFICATION</scope>
    <source>
        <strain evidence="2">A-37</strain>
    </source>
</reference>
<keyword evidence="3" id="KW-1185">Reference proteome</keyword>
<reference evidence="3" key="1">
    <citation type="submission" date="2013-09" db="EMBL/GenBank/DDBJ databases">
        <title>The Genome Sequence of Anopheles culicifacies species A.</title>
        <authorList>
            <consortium name="The Broad Institute Genomics Platform"/>
            <person name="Neafsey D.E."/>
            <person name="Besansky N."/>
            <person name="Howell P."/>
            <person name="Walton C."/>
            <person name="Young S.K."/>
            <person name="Zeng Q."/>
            <person name="Gargeya S."/>
            <person name="Fitzgerald M."/>
            <person name="Haas B."/>
            <person name="Abouelleil A."/>
            <person name="Allen A.W."/>
            <person name="Alvarado L."/>
            <person name="Arachchi H.M."/>
            <person name="Berlin A.M."/>
            <person name="Chapman S.B."/>
            <person name="Gainer-Dewar J."/>
            <person name="Goldberg J."/>
            <person name="Griggs A."/>
            <person name="Gujja S."/>
            <person name="Hansen M."/>
            <person name="Howarth C."/>
            <person name="Imamovic A."/>
            <person name="Ireland A."/>
            <person name="Larimer J."/>
            <person name="McCowan C."/>
            <person name="Murphy C."/>
            <person name="Pearson M."/>
            <person name="Poon T.W."/>
            <person name="Priest M."/>
            <person name="Roberts A."/>
            <person name="Saif S."/>
            <person name="Shea T."/>
            <person name="Sisk P."/>
            <person name="Sykes S."/>
            <person name="Wortman J."/>
            <person name="Nusbaum C."/>
            <person name="Birren B."/>
        </authorList>
    </citation>
    <scope>NUCLEOTIDE SEQUENCE [LARGE SCALE GENOMIC DNA]</scope>
    <source>
        <strain evidence="3">A-37</strain>
    </source>
</reference>